<dbReference type="NCBIfam" id="TIGR03625">
    <property type="entry name" value="L3_bact"/>
    <property type="match status" value="1"/>
</dbReference>
<comment type="similarity">
    <text evidence="1 7 8">Belongs to the universal ribosomal protein uL3 family.</text>
</comment>
<keyword evidence="3 7" id="KW-0694">RNA-binding</keyword>
<dbReference type="PANTHER" id="PTHR11229:SF16">
    <property type="entry name" value="LARGE RIBOSOMAL SUBUNIT PROTEIN UL3C"/>
    <property type="match status" value="1"/>
</dbReference>
<protein>
    <recommendedName>
        <fullName evidence="6 7">Large ribosomal subunit protein uL3</fullName>
    </recommendedName>
</protein>
<evidence type="ECO:0000256" key="2">
    <source>
        <dbReference type="ARBA" id="ARBA00022730"/>
    </source>
</evidence>
<dbReference type="OrthoDB" id="9806135at2"/>
<evidence type="ECO:0000256" key="6">
    <source>
        <dbReference type="ARBA" id="ARBA00035243"/>
    </source>
</evidence>
<evidence type="ECO:0000256" key="7">
    <source>
        <dbReference type="HAMAP-Rule" id="MF_01325"/>
    </source>
</evidence>
<dbReference type="HOGENOM" id="CLU_044142_4_1_9"/>
<name>E0NJ37_9FIRM</name>
<dbReference type="GO" id="GO:0003735">
    <property type="term" value="F:structural constituent of ribosome"/>
    <property type="evidence" value="ECO:0007669"/>
    <property type="project" value="UniProtKB-UniRule"/>
</dbReference>
<dbReference type="FunFam" id="2.40.30.10:FF:000004">
    <property type="entry name" value="50S ribosomal protein L3"/>
    <property type="match status" value="1"/>
</dbReference>
<keyword evidence="11" id="KW-1185">Reference proteome</keyword>
<dbReference type="SUPFAM" id="SSF50447">
    <property type="entry name" value="Translation proteins"/>
    <property type="match status" value="1"/>
</dbReference>
<dbReference type="InterPro" id="IPR009000">
    <property type="entry name" value="Transl_B-barrel_sf"/>
</dbReference>
<dbReference type="PROSITE" id="PS00474">
    <property type="entry name" value="RIBOSOMAL_L3"/>
    <property type="match status" value="1"/>
</dbReference>
<dbReference type="FunFam" id="3.30.160.810:FF:000001">
    <property type="entry name" value="50S ribosomal protein L3"/>
    <property type="match status" value="1"/>
</dbReference>
<dbReference type="AlphaFoldDB" id="E0NJ37"/>
<dbReference type="Pfam" id="PF00297">
    <property type="entry name" value="Ribosomal_L3"/>
    <property type="match status" value="1"/>
</dbReference>
<dbReference type="InterPro" id="IPR019926">
    <property type="entry name" value="Ribosomal_uL3_CS"/>
</dbReference>
<comment type="subunit">
    <text evidence="7 9">Part of the 50S ribosomal subunit. Forms a cluster with proteins L14 and L19.</text>
</comment>
<evidence type="ECO:0000256" key="8">
    <source>
        <dbReference type="RuleBase" id="RU003905"/>
    </source>
</evidence>
<evidence type="ECO:0000256" key="4">
    <source>
        <dbReference type="ARBA" id="ARBA00022980"/>
    </source>
</evidence>
<dbReference type="PANTHER" id="PTHR11229">
    <property type="entry name" value="50S RIBOSOMAL PROTEIN L3"/>
    <property type="match status" value="1"/>
</dbReference>
<dbReference type="GO" id="GO:0019843">
    <property type="term" value="F:rRNA binding"/>
    <property type="evidence" value="ECO:0007669"/>
    <property type="project" value="UniProtKB-UniRule"/>
</dbReference>
<organism evidence="10 11">
    <name type="scientific">Peptoniphilus duerdenii ATCC BAA-1640</name>
    <dbReference type="NCBI Taxonomy" id="862517"/>
    <lineage>
        <taxon>Bacteria</taxon>
        <taxon>Bacillati</taxon>
        <taxon>Bacillota</taxon>
        <taxon>Tissierellia</taxon>
        <taxon>Tissierellales</taxon>
        <taxon>Peptoniphilaceae</taxon>
        <taxon>Peptoniphilus</taxon>
    </lineage>
</organism>
<keyword evidence="2 7" id="KW-0699">rRNA-binding</keyword>
<dbReference type="HAMAP" id="MF_01325_B">
    <property type="entry name" value="Ribosomal_uL3_B"/>
    <property type="match status" value="1"/>
</dbReference>
<dbReference type="GO" id="GO:0006412">
    <property type="term" value="P:translation"/>
    <property type="evidence" value="ECO:0007669"/>
    <property type="project" value="UniProtKB-UniRule"/>
</dbReference>
<dbReference type="Proteomes" id="UP000003280">
    <property type="component" value="Unassembled WGS sequence"/>
</dbReference>
<reference evidence="10 11" key="1">
    <citation type="submission" date="2010-07" db="EMBL/GenBank/DDBJ databases">
        <authorList>
            <person name="Muzny D."/>
            <person name="Qin X."/>
            <person name="Deng J."/>
            <person name="Jiang H."/>
            <person name="Liu Y."/>
            <person name="Qu J."/>
            <person name="Song X.-Z."/>
            <person name="Zhang L."/>
            <person name="Thornton R."/>
            <person name="Coyle M."/>
            <person name="Francisco L."/>
            <person name="Jackson L."/>
            <person name="Javaid M."/>
            <person name="Korchina V."/>
            <person name="Kovar C."/>
            <person name="Mata R."/>
            <person name="Mathew T."/>
            <person name="Ngo R."/>
            <person name="Nguyen L."/>
            <person name="Nguyen N."/>
            <person name="Okwuonu G."/>
            <person name="Ongeri F."/>
            <person name="Pham C."/>
            <person name="Simmons D."/>
            <person name="Wilczek-Boney K."/>
            <person name="Hale W."/>
            <person name="Jakkamsetti A."/>
            <person name="Pham P."/>
            <person name="Ruth R."/>
            <person name="San Lucas F."/>
            <person name="Warren J."/>
            <person name="Zhang J."/>
            <person name="Zhao Z."/>
            <person name="Zhou C."/>
            <person name="Zhu D."/>
            <person name="Lee S."/>
            <person name="Bess C."/>
            <person name="Blankenburg K."/>
            <person name="Forbes L."/>
            <person name="Fu Q."/>
            <person name="Gubbala S."/>
            <person name="Hirani K."/>
            <person name="Jayaseelan J.C."/>
            <person name="Lara F."/>
            <person name="Munidasa M."/>
            <person name="Palculict T."/>
            <person name="Patil S."/>
            <person name="Pu L.-L."/>
            <person name="Saada N."/>
            <person name="Tang L."/>
            <person name="Weissenberger G."/>
            <person name="Zhu Y."/>
            <person name="Hemphill L."/>
            <person name="Shang Y."/>
            <person name="Youmans B."/>
            <person name="Ayvaz T."/>
            <person name="Ross M."/>
            <person name="Santibanez J."/>
            <person name="Aqrawi P."/>
            <person name="Gross S."/>
            <person name="Joshi V."/>
            <person name="Fowler G."/>
            <person name="Nazareth L."/>
            <person name="Reid J."/>
            <person name="Worley K."/>
            <person name="Petrosino J."/>
            <person name="Highlander S."/>
            <person name="Gibbs R."/>
        </authorList>
    </citation>
    <scope>NUCLEOTIDE SEQUENCE [LARGE SCALE GENOMIC DNA]</scope>
    <source>
        <strain evidence="10 11">ATCC BAA-1640</strain>
    </source>
</reference>
<dbReference type="InterPro" id="IPR019927">
    <property type="entry name" value="Ribosomal_uL3_bac/org-type"/>
</dbReference>
<comment type="function">
    <text evidence="7 9">One of the primary rRNA binding proteins, it binds directly near the 3'-end of the 23S rRNA, where it nucleates assembly of the 50S subunit.</text>
</comment>
<evidence type="ECO:0000313" key="11">
    <source>
        <dbReference type="Proteomes" id="UP000003280"/>
    </source>
</evidence>
<evidence type="ECO:0000256" key="9">
    <source>
        <dbReference type="RuleBase" id="RU003906"/>
    </source>
</evidence>
<dbReference type="EMBL" id="AEEH01000014">
    <property type="protein sequence ID" value="EFM26156.1"/>
    <property type="molecule type" value="Genomic_DNA"/>
</dbReference>
<dbReference type="InterPro" id="IPR000597">
    <property type="entry name" value="Ribosomal_uL3"/>
</dbReference>
<evidence type="ECO:0000313" key="10">
    <source>
        <dbReference type="EMBL" id="EFM26156.1"/>
    </source>
</evidence>
<dbReference type="Gene3D" id="2.40.30.10">
    <property type="entry name" value="Translation factors"/>
    <property type="match status" value="1"/>
</dbReference>
<dbReference type="STRING" id="862517.HMPREF9225_0176"/>
<accession>E0NJ37</accession>
<keyword evidence="4 7" id="KW-0689">Ribosomal protein</keyword>
<evidence type="ECO:0000256" key="1">
    <source>
        <dbReference type="ARBA" id="ARBA00006540"/>
    </source>
</evidence>
<dbReference type="GO" id="GO:0022625">
    <property type="term" value="C:cytosolic large ribosomal subunit"/>
    <property type="evidence" value="ECO:0007669"/>
    <property type="project" value="TreeGrafter"/>
</dbReference>
<dbReference type="eggNOG" id="COG0087">
    <property type="taxonomic scope" value="Bacteria"/>
</dbReference>
<dbReference type="Gene3D" id="3.30.160.810">
    <property type="match status" value="1"/>
</dbReference>
<sequence>MKFLIGKKVGMTQLFDENGTVTPVTVIQAMPNVVVQKKSVETDGYNAVQVASGDVKLNRVNKPTKGHFEKANVEPKKYLNEFKTDDLDSYEIGKELNVTIFSEGDFVDVVGTSKGKGTQGVVTRHGFGRGRETHGSKFHRMPGGMGAATYPGKVWKNHRMAGKTGNERVTVQNLLVVRVDEERNLIFVKGSIPGPKRGKVTVKETVKQGK</sequence>
<proteinExistence type="inferred from homology"/>
<gene>
    <name evidence="7 10" type="primary">rplC</name>
    <name evidence="10" type="ORF">HMPREF9225_0176</name>
</gene>
<evidence type="ECO:0000256" key="5">
    <source>
        <dbReference type="ARBA" id="ARBA00023274"/>
    </source>
</evidence>
<evidence type="ECO:0000256" key="3">
    <source>
        <dbReference type="ARBA" id="ARBA00022884"/>
    </source>
</evidence>
<keyword evidence="5 7" id="KW-0687">Ribonucleoprotein</keyword>
<comment type="caution">
    <text evidence="10">The sequence shown here is derived from an EMBL/GenBank/DDBJ whole genome shotgun (WGS) entry which is preliminary data.</text>
</comment>
<dbReference type="RefSeq" id="WP_008901012.1">
    <property type="nucleotide sequence ID" value="NZ_GL397071.1"/>
</dbReference>